<dbReference type="InterPro" id="IPR011978">
    <property type="entry name" value="YgfB-like"/>
</dbReference>
<dbReference type="eggNOG" id="COG3318">
    <property type="taxonomic scope" value="Bacteria"/>
</dbReference>
<name>Q07PB0_RHOP5</name>
<dbReference type="SUPFAM" id="SSF101327">
    <property type="entry name" value="YgfB-like"/>
    <property type="match status" value="1"/>
</dbReference>
<dbReference type="SUPFAM" id="SSF103642">
    <property type="entry name" value="Sec-C motif"/>
    <property type="match status" value="1"/>
</dbReference>
<dbReference type="InterPro" id="IPR036255">
    <property type="entry name" value="YgfB-like_sf"/>
</dbReference>
<proteinExistence type="predicted"/>
<dbReference type="HOGENOM" id="CLU_078487_0_0_5"/>
<dbReference type="NCBIfam" id="TIGR02292">
    <property type="entry name" value="ygfB_yecA"/>
    <property type="match status" value="1"/>
</dbReference>
<accession>Q07PB0</accession>
<reference evidence="1" key="1">
    <citation type="submission" date="2006-09" db="EMBL/GenBank/DDBJ databases">
        <title>Complete sequence of Rhodopseudomonas palustris BisA53.</title>
        <authorList>
            <consortium name="US DOE Joint Genome Institute"/>
            <person name="Copeland A."/>
            <person name="Lucas S."/>
            <person name="Lapidus A."/>
            <person name="Barry K."/>
            <person name="Detter J.C."/>
            <person name="Glavina del Rio T."/>
            <person name="Hammon N."/>
            <person name="Israni S."/>
            <person name="Dalin E."/>
            <person name="Tice H."/>
            <person name="Pitluck S."/>
            <person name="Chain P."/>
            <person name="Malfatti S."/>
            <person name="Shin M."/>
            <person name="Vergez L."/>
            <person name="Schmutz J."/>
            <person name="Larimer F."/>
            <person name="Land M."/>
            <person name="Hauser L."/>
            <person name="Pelletier D.A."/>
            <person name="Kyrpides N."/>
            <person name="Kim E."/>
            <person name="Harwood C.S."/>
            <person name="Oda Y."/>
            <person name="Richardson P."/>
        </authorList>
    </citation>
    <scope>NUCLEOTIDE SEQUENCE [LARGE SCALE GENOMIC DNA]</scope>
    <source>
        <strain evidence="1">BisA53</strain>
    </source>
</reference>
<dbReference type="InterPro" id="IPR004027">
    <property type="entry name" value="SEC_C_motif"/>
</dbReference>
<gene>
    <name evidence="1" type="ordered locus">RPE_2282</name>
</gene>
<dbReference type="Gene3D" id="3.10.450.50">
    <property type="match status" value="1"/>
</dbReference>
<dbReference type="Pfam" id="PF03695">
    <property type="entry name" value="UPF0149"/>
    <property type="match status" value="1"/>
</dbReference>
<dbReference type="KEGG" id="rpe:RPE_2282"/>
<dbReference type="EMBL" id="CP000463">
    <property type="protein sequence ID" value="ABJ06224.1"/>
    <property type="molecule type" value="Genomic_DNA"/>
</dbReference>
<dbReference type="AlphaFoldDB" id="Q07PB0"/>
<dbReference type="Gene3D" id="1.20.120.740">
    <property type="entry name" value="YgfB uncharacterised protein family UPF0149, PF03695"/>
    <property type="match status" value="1"/>
</dbReference>
<dbReference type="Pfam" id="PF02810">
    <property type="entry name" value="SEC-C"/>
    <property type="match status" value="1"/>
</dbReference>
<organism evidence="1">
    <name type="scientific">Rhodopseudomonas palustris (strain BisA53)</name>
    <dbReference type="NCBI Taxonomy" id="316055"/>
    <lineage>
        <taxon>Bacteria</taxon>
        <taxon>Pseudomonadati</taxon>
        <taxon>Pseudomonadota</taxon>
        <taxon>Alphaproteobacteria</taxon>
        <taxon>Hyphomicrobiales</taxon>
        <taxon>Nitrobacteraceae</taxon>
        <taxon>Rhodopseudomonas</taxon>
    </lineage>
</organism>
<dbReference type="eggNOG" id="COG3012">
    <property type="taxonomic scope" value="Bacteria"/>
</dbReference>
<protein>
    <submittedName>
        <fullName evidence="1">YecA family protein</fullName>
    </submittedName>
</protein>
<evidence type="ECO:0000313" key="1">
    <source>
        <dbReference type="EMBL" id="ABJ06224.1"/>
    </source>
</evidence>
<sequence length="201" mass="21933">MEELDGFVAGLLVCPDLIKPGEWLPSVWNAAGDEPSPFTDLAHANRVFALIMEHYNSVAVTLFEHPERYRPLLPVDTNSAEIVWEVWIEGFEAALALRPEAWRPLLEADGATVEAFDALTALVDIARAGSAIPLAELEAIAATASDDIARSIIALNRWRLDNYSAPRGIEWGPPPAARKVGRNDPCPCGSGKKYKRCCGLN</sequence>